<feature type="domain" description="DUF5777" evidence="2">
    <location>
        <begin position="46"/>
        <end position="295"/>
    </location>
</feature>
<feature type="chain" id="PRO_5046455496" evidence="1">
    <location>
        <begin position="25"/>
        <end position="295"/>
    </location>
</feature>
<keyword evidence="4" id="KW-1185">Reference proteome</keyword>
<protein>
    <submittedName>
        <fullName evidence="3">DUF5777 family beta-barrel protein</fullName>
    </submittedName>
</protein>
<organism evidence="3 4">
    <name type="scientific">Algivirga pacifica</name>
    <dbReference type="NCBI Taxonomy" id="1162670"/>
    <lineage>
        <taxon>Bacteria</taxon>
        <taxon>Pseudomonadati</taxon>
        <taxon>Bacteroidota</taxon>
        <taxon>Cytophagia</taxon>
        <taxon>Cytophagales</taxon>
        <taxon>Flammeovirgaceae</taxon>
        <taxon>Algivirga</taxon>
    </lineage>
</organism>
<gene>
    <name evidence="3" type="ORF">GCM10023331_06410</name>
</gene>
<evidence type="ECO:0000313" key="3">
    <source>
        <dbReference type="EMBL" id="GAA4824613.1"/>
    </source>
</evidence>
<name>A0ABP9D4Z9_9BACT</name>
<evidence type="ECO:0000259" key="2">
    <source>
        <dbReference type="Pfam" id="PF19089"/>
    </source>
</evidence>
<dbReference type="Proteomes" id="UP001500298">
    <property type="component" value="Unassembled WGS sequence"/>
</dbReference>
<evidence type="ECO:0000256" key="1">
    <source>
        <dbReference type="SAM" id="SignalP"/>
    </source>
</evidence>
<evidence type="ECO:0000313" key="4">
    <source>
        <dbReference type="Proteomes" id="UP001500298"/>
    </source>
</evidence>
<reference evidence="4" key="1">
    <citation type="journal article" date="2019" name="Int. J. Syst. Evol. Microbiol.">
        <title>The Global Catalogue of Microorganisms (GCM) 10K type strain sequencing project: providing services to taxonomists for standard genome sequencing and annotation.</title>
        <authorList>
            <consortium name="The Broad Institute Genomics Platform"/>
            <consortium name="The Broad Institute Genome Sequencing Center for Infectious Disease"/>
            <person name="Wu L."/>
            <person name="Ma J."/>
        </authorList>
    </citation>
    <scope>NUCLEOTIDE SEQUENCE [LARGE SCALE GENOMIC DNA]</scope>
    <source>
        <strain evidence="4">JCM 18326</strain>
    </source>
</reference>
<dbReference type="InterPro" id="IPR045916">
    <property type="entry name" value="DUF5777"/>
</dbReference>
<keyword evidence="1" id="KW-0732">Signal</keyword>
<comment type="caution">
    <text evidence="3">The sequence shown here is derived from an EMBL/GenBank/DDBJ whole genome shotgun (WGS) entry which is preliminary data.</text>
</comment>
<feature type="signal peptide" evidence="1">
    <location>
        <begin position="1"/>
        <end position="24"/>
    </location>
</feature>
<accession>A0ABP9D4Z9</accession>
<dbReference type="Pfam" id="PF19089">
    <property type="entry name" value="DUF5777"/>
    <property type="match status" value="1"/>
</dbReference>
<sequence length="295" mass="33423">MTKLFMKTFFSILLCVLLLPALHAQDLEALMNQTTETSKQYTTATFKTTRVINLHSVENTHAGTLDFRISHRFGTINSGWRDLWGLDNSMVRFNFEYGLNDALMIGVARSTYQKTYEGYLKYKLLKQSTGKVNIPITLSAYTNIAINTLEFPEDREPGFQNRLAFTNMIIIGRKFNDKLSLQINPIHVHKNLVEKKEEANDLFALGTAGRYKISNRVALTGEYIYLFRNEQTPTVLGITPINNASVGVDIETGGHVFQLHLTNSRAMVDKAFISETLGEWAAGDIYFGFNILRAF</sequence>
<dbReference type="EMBL" id="BAABJX010000012">
    <property type="protein sequence ID" value="GAA4824613.1"/>
    <property type="molecule type" value="Genomic_DNA"/>
</dbReference>
<proteinExistence type="predicted"/>